<keyword evidence="6" id="KW-1185">Reference proteome</keyword>
<dbReference type="EMBL" id="AVQI01000020">
    <property type="protein sequence ID" value="ERK04472.1"/>
    <property type="molecule type" value="Genomic_DNA"/>
</dbReference>
<dbReference type="Pfam" id="PF04892">
    <property type="entry name" value="VanZ"/>
    <property type="match status" value="1"/>
</dbReference>
<organism evidence="3 5">
    <name type="scientific">Treponema socranskii subsp. socranskii VPI DR56BR1116 = ATCC 35536</name>
    <dbReference type="NCBI Taxonomy" id="1125725"/>
    <lineage>
        <taxon>Bacteria</taxon>
        <taxon>Pseudomonadati</taxon>
        <taxon>Spirochaetota</taxon>
        <taxon>Spirochaetia</taxon>
        <taxon>Spirochaetales</taxon>
        <taxon>Treponemataceae</taxon>
        <taxon>Treponema</taxon>
    </lineage>
</organism>
<reference evidence="5 6" key="1">
    <citation type="submission" date="2013-08" db="EMBL/GenBank/DDBJ databases">
        <authorList>
            <person name="Durkin A.S."/>
            <person name="Haft D.R."/>
            <person name="McCorrison J."/>
            <person name="Torralba M."/>
            <person name="Gillis M."/>
            <person name="Haft D.H."/>
            <person name="Methe B."/>
            <person name="Sutton G."/>
            <person name="Nelson K.E."/>
        </authorList>
    </citation>
    <scope>NUCLEOTIDE SEQUENCE [LARGE SCALE GENOMIC DNA]</scope>
    <source>
        <strain evidence="4 6">ATCC 35536</strain>
        <strain evidence="3 5">VPI DR56BR1116</strain>
    </source>
</reference>
<dbReference type="NCBIfam" id="NF037970">
    <property type="entry name" value="vanZ_1"/>
    <property type="match status" value="1"/>
</dbReference>
<comment type="caution">
    <text evidence="3">The sequence shown here is derived from an EMBL/GenBank/DDBJ whole genome shotgun (WGS) entry which is preliminary data.</text>
</comment>
<dbReference type="STRING" id="1125725.HMPREF1325_2161"/>
<proteinExistence type="predicted"/>
<dbReference type="RefSeq" id="WP_021329739.1">
    <property type="nucleotide sequence ID" value="NZ_AUZJ01000013.1"/>
</dbReference>
<dbReference type="Proteomes" id="UP000016412">
    <property type="component" value="Unassembled WGS sequence"/>
</dbReference>
<name>U1FB97_TRESO</name>
<dbReference type="OrthoDB" id="291892at2"/>
<feature type="transmembrane region" description="Helical" evidence="1">
    <location>
        <begin position="69"/>
        <end position="88"/>
    </location>
</feature>
<evidence type="ECO:0000313" key="4">
    <source>
        <dbReference type="EMBL" id="ERK04472.1"/>
    </source>
</evidence>
<evidence type="ECO:0000313" key="5">
    <source>
        <dbReference type="Proteomes" id="UP000016412"/>
    </source>
</evidence>
<feature type="transmembrane region" description="Helical" evidence="1">
    <location>
        <begin position="45"/>
        <end position="62"/>
    </location>
</feature>
<dbReference type="eggNOG" id="COG5652">
    <property type="taxonomic scope" value="Bacteria"/>
</dbReference>
<feature type="transmembrane region" description="Helical" evidence="1">
    <location>
        <begin position="103"/>
        <end position="123"/>
    </location>
</feature>
<feature type="transmembrane region" description="Helical" evidence="1">
    <location>
        <begin position="7"/>
        <end position="25"/>
    </location>
</feature>
<evidence type="ECO:0000313" key="6">
    <source>
        <dbReference type="Proteomes" id="UP000016646"/>
    </source>
</evidence>
<gene>
    <name evidence="4" type="ORF">HMPREF0860_0795</name>
    <name evidence="3" type="ORF">HMPREF1325_2161</name>
</gene>
<dbReference type="PANTHER" id="PTHR28008">
    <property type="entry name" value="DOMAIN PROTEIN, PUTATIVE (AFU_ORTHOLOGUE AFUA_3G10980)-RELATED"/>
    <property type="match status" value="1"/>
</dbReference>
<evidence type="ECO:0000313" key="3">
    <source>
        <dbReference type="EMBL" id="ERF61437.1"/>
    </source>
</evidence>
<dbReference type="Proteomes" id="UP000016646">
    <property type="component" value="Unassembled WGS sequence"/>
</dbReference>
<evidence type="ECO:0000259" key="2">
    <source>
        <dbReference type="Pfam" id="PF04892"/>
    </source>
</evidence>
<dbReference type="InterPro" id="IPR006976">
    <property type="entry name" value="VanZ-like"/>
</dbReference>
<dbReference type="PANTHER" id="PTHR28008:SF1">
    <property type="entry name" value="DOMAIN PROTEIN, PUTATIVE (AFU_ORTHOLOGUE AFUA_3G10980)-RELATED"/>
    <property type="match status" value="1"/>
</dbReference>
<dbReference type="PATRIC" id="fig|1125725.3.peg.604"/>
<keyword evidence="1" id="KW-0472">Membrane</keyword>
<evidence type="ECO:0000256" key="1">
    <source>
        <dbReference type="SAM" id="Phobius"/>
    </source>
</evidence>
<sequence length="138" mass="15422">MPSEKRFVYCMRCMSIVVALSIFMLSSRSKLPLPDSVVFPGMDKVLHALAFGCFAFAFSYWFGSDMWKAKPAVCVLIVCIAAACYGASDEIHQMFVPGRDASVYDWIADCTGALAASCLRTVLIRRRQHVARVKKIER</sequence>
<protein>
    <submittedName>
        <fullName evidence="3">VanZ-like protein</fullName>
    </submittedName>
</protein>
<accession>U1FB97</accession>
<dbReference type="AlphaFoldDB" id="U1FB97"/>
<dbReference type="EMBL" id="AUZJ01000013">
    <property type="protein sequence ID" value="ERF61437.1"/>
    <property type="molecule type" value="Genomic_DNA"/>
</dbReference>
<keyword evidence="1" id="KW-0812">Transmembrane</keyword>
<feature type="domain" description="VanZ-like" evidence="2">
    <location>
        <begin position="38"/>
        <end position="119"/>
    </location>
</feature>
<keyword evidence="1" id="KW-1133">Transmembrane helix</keyword>